<reference evidence="1 2" key="2">
    <citation type="journal article" date="2022" name="Mol. Ecol. Resour.">
        <title>The genomes of chicory, endive, great burdock and yacon provide insights into Asteraceae paleo-polyploidization history and plant inulin production.</title>
        <authorList>
            <person name="Fan W."/>
            <person name="Wang S."/>
            <person name="Wang H."/>
            <person name="Wang A."/>
            <person name="Jiang F."/>
            <person name="Liu H."/>
            <person name="Zhao H."/>
            <person name="Xu D."/>
            <person name="Zhang Y."/>
        </authorList>
    </citation>
    <scope>NUCLEOTIDE SEQUENCE [LARGE SCALE GENOMIC DNA]</scope>
    <source>
        <strain evidence="2">cv. Yunnan</strain>
        <tissue evidence="1">Leaves</tissue>
    </source>
</reference>
<keyword evidence="2" id="KW-1185">Reference proteome</keyword>
<evidence type="ECO:0000313" key="1">
    <source>
        <dbReference type="EMBL" id="KAI3807292.1"/>
    </source>
</evidence>
<organism evidence="1 2">
    <name type="scientific">Smallanthus sonchifolius</name>
    <dbReference type="NCBI Taxonomy" id="185202"/>
    <lineage>
        <taxon>Eukaryota</taxon>
        <taxon>Viridiplantae</taxon>
        <taxon>Streptophyta</taxon>
        <taxon>Embryophyta</taxon>
        <taxon>Tracheophyta</taxon>
        <taxon>Spermatophyta</taxon>
        <taxon>Magnoliopsida</taxon>
        <taxon>eudicotyledons</taxon>
        <taxon>Gunneridae</taxon>
        <taxon>Pentapetalae</taxon>
        <taxon>asterids</taxon>
        <taxon>campanulids</taxon>
        <taxon>Asterales</taxon>
        <taxon>Asteraceae</taxon>
        <taxon>Asteroideae</taxon>
        <taxon>Heliantheae alliance</taxon>
        <taxon>Millerieae</taxon>
        <taxon>Smallanthus</taxon>
    </lineage>
</organism>
<gene>
    <name evidence="1" type="ORF">L1987_23218</name>
</gene>
<protein>
    <submittedName>
        <fullName evidence="1">Uncharacterized protein</fullName>
    </submittedName>
</protein>
<dbReference type="Proteomes" id="UP001056120">
    <property type="component" value="Linkage Group LG08"/>
</dbReference>
<sequence length="108" mass="11545">MKSRVNSSISLTSIIGPDAGAWTIDAVTDVTMDTGEGWTLATDLGVLGSYHSLGEAWVLVLLDDRDAVTVRWVICTVAMIVLWPFGYGSIAAACRGYTPAQGVRQNKL</sequence>
<name>A0ACB9IGU2_9ASTR</name>
<proteinExistence type="predicted"/>
<evidence type="ECO:0000313" key="2">
    <source>
        <dbReference type="Proteomes" id="UP001056120"/>
    </source>
</evidence>
<comment type="caution">
    <text evidence="1">The sequence shown here is derived from an EMBL/GenBank/DDBJ whole genome shotgun (WGS) entry which is preliminary data.</text>
</comment>
<accession>A0ACB9IGU2</accession>
<dbReference type="EMBL" id="CM042025">
    <property type="protein sequence ID" value="KAI3807292.1"/>
    <property type="molecule type" value="Genomic_DNA"/>
</dbReference>
<reference evidence="2" key="1">
    <citation type="journal article" date="2022" name="Mol. Ecol. Resour.">
        <title>The genomes of chicory, endive, great burdock and yacon provide insights into Asteraceae palaeo-polyploidization history and plant inulin production.</title>
        <authorList>
            <person name="Fan W."/>
            <person name="Wang S."/>
            <person name="Wang H."/>
            <person name="Wang A."/>
            <person name="Jiang F."/>
            <person name="Liu H."/>
            <person name="Zhao H."/>
            <person name="Xu D."/>
            <person name="Zhang Y."/>
        </authorList>
    </citation>
    <scope>NUCLEOTIDE SEQUENCE [LARGE SCALE GENOMIC DNA]</scope>
    <source>
        <strain evidence="2">cv. Yunnan</strain>
    </source>
</reference>